<feature type="compositionally biased region" description="Polar residues" evidence="1">
    <location>
        <begin position="26"/>
        <end position="69"/>
    </location>
</feature>
<reference evidence="2" key="1">
    <citation type="journal article" date="2023" name="Front. Mar. Sci.">
        <title>A new Merluccius polli reference genome to investigate the effects of global change in West African waters.</title>
        <authorList>
            <person name="Mateo J.L."/>
            <person name="Blanco-Fernandez C."/>
            <person name="Garcia-Vazquez E."/>
            <person name="Machado-Schiaffino G."/>
        </authorList>
    </citation>
    <scope>NUCLEOTIDE SEQUENCE</scope>
    <source>
        <strain evidence="2">C29</strain>
        <tissue evidence="2">Fin</tissue>
    </source>
</reference>
<evidence type="ECO:0000313" key="2">
    <source>
        <dbReference type="EMBL" id="KAK0138628.1"/>
    </source>
</evidence>
<name>A0AA47ME49_MERPO</name>
<dbReference type="Proteomes" id="UP001174136">
    <property type="component" value="Unassembled WGS sequence"/>
</dbReference>
<keyword evidence="3" id="KW-1185">Reference proteome</keyword>
<proteinExistence type="predicted"/>
<gene>
    <name evidence="2" type="ORF">N1851_024816</name>
</gene>
<accession>A0AA47ME49</accession>
<dbReference type="EMBL" id="JAOPHQ010004589">
    <property type="protein sequence ID" value="KAK0138628.1"/>
    <property type="molecule type" value="Genomic_DNA"/>
</dbReference>
<sequence length="234" mass="26127">MQIANPSSLNFELYWLYNLSDPLRTSNEHGGQGSGTRMQRSPQQVWSKATSHQSLHGRSQSDNSCTRSQVDPPGVGEHHGVDSSFKPAKSRSLVLKKGKVTDKFRFRLGEHRIPSVTEKPMKSLGKVINCSLNDRDSIKATSAELEGWLRTVDKSGLPGRFKGPGPKHIGLHGKTNKLRLPFSSVREEFIVARAREHLQYSDPEMPKCLGQGIVVEDREEGGRARMQSSRQKLD</sequence>
<organism evidence="2 3">
    <name type="scientific">Merluccius polli</name>
    <name type="common">Benguela hake</name>
    <name type="synonym">Merluccius cadenati</name>
    <dbReference type="NCBI Taxonomy" id="89951"/>
    <lineage>
        <taxon>Eukaryota</taxon>
        <taxon>Metazoa</taxon>
        <taxon>Chordata</taxon>
        <taxon>Craniata</taxon>
        <taxon>Vertebrata</taxon>
        <taxon>Euteleostomi</taxon>
        <taxon>Actinopterygii</taxon>
        <taxon>Neopterygii</taxon>
        <taxon>Teleostei</taxon>
        <taxon>Neoteleostei</taxon>
        <taxon>Acanthomorphata</taxon>
        <taxon>Zeiogadaria</taxon>
        <taxon>Gadariae</taxon>
        <taxon>Gadiformes</taxon>
        <taxon>Gadoidei</taxon>
        <taxon>Merlucciidae</taxon>
        <taxon>Merluccius</taxon>
    </lineage>
</organism>
<comment type="caution">
    <text evidence="2">The sequence shown here is derived from an EMBL/GenBank/DDBJ whole genome shotgun (WGS) entry which is preliminary data.</text>
</comment>
<evidence type="ECO:0000313" key="3">
    <source>
        <dbReference type="Proteomes" id="UP001174136"/>
    </source>
</evidence>
<dbReference type="AlphaFoldDB" id="A0AA47ME49"/>
<feature type="region of interest" description="Disordered" evidence="1">
    <location>
        <begin position="26"/>
        <end position="88"/>
    </location>
</feature>
<protein>
    <submittedName>
        <fullName evidence="2">Uncharacterized protein</fullName>
    </submittedName>
</protein>
<evidence type="ECO:0000256" key="1">
    <source>
        <dbReference type="SAM" id="MobiDB-lite"/>
    </source>
</evidence>